<protein>
    <submittedName>
        <fullName evidence="1">Uncharacterized protein</fullName>
    </submittedName>
</protein>
<dbReference type="Proteomes" id="UP000576225">
    <property type="component" value="Unassembled WGS sequence"/>
</dbReference>
<comment type="caution">
    <text evidence="1">The sequence shown here is derived from an EMBL/GenBank/DDBJ whole genome shotgun (WGS) entry which is preliminary data.</text>
</comment>
<dbReference type="EMBL" id="JABAEW010000047">
    <property type="protein sequence ID" value="NMD88466.1"/>
    <property type="molecule type" value="Genomic_DNA"/>
</dbReference>
<evidence type="ECO:0000313" key="1">
    <source>
        <dbReference type="EMBL" id="NMD88466.1"/>
    </source>
</evidence>
<dbReference type="RefSeq" id="WP_168963573.1">
    <property type="nucleotide sequence ID" value="NZ_JABAEW010000047.1"/>
</dbReference>
<name>A0A848B6Q0_9BACT</name>
<evidence type="ECO:0000313" key="2">
    <source>
        <dbReference type="Proteomes" id="UP000576225"/>
    </source>
</evidence>
<reference evidence="1 2" key="1">
    <citation type="submission" date="2020-04" db="EMBL/GenBank/DDBJ databases">
        <authorList>
            <person name="Hitch T.C.A."/>
            <person name="Wylensek D."/>
            <person name="Clavel T."/>
        </authorList>
    </citation>
    <scope>NUCLEOTIDE SEQUENCE [LARGE SCALE GENOMIC DNA]</scope>
    <source>
        <strain evidence="1 2">COR2-253-APC-1A</strain>
    </source>
</reference>
<sequence>MAKIQSDPLNVRKHDARNKQVIFDSLKELGAGRSILIDAADTAVAGNGVLEQAEKLGIPIRVVESDGSELIAVKRIDLAPDDPKRKALAIVDNRSNDLSFFDNDELLKLAEETENWKDKLGFDEKEFEELFNSNGILNDLIENNFANSVKAMSNVFSITFVFPKTTGGVVTSFIQRHGKQTLTQRLIDMCTEAEA</sequence>
<proteinExistence type="predicted"/>
<dbReference type="AlphaFoldDB" id="A0A848B6Q0"/>
<organism evidence="1 2">
    <name type="scientific">Victivallis vadensis</name>
    <dbReference type="NCBI Taxonomy" id="172901"/>
    <lineage>
        <taxon>Bacteria</taxon>
        <taxon>Pseudomonadati</taxon>
        <taxon>Lentisphaerota</taxon>
        <taxon>Lentisphaeria</taxon>
        <taxon>Victivallales</taxon>
        <taxon>Victivallaceae</taxon>
        <taxon>Victivallis</taxon>
    </lineage>
</organism>
<gene>
    <name evidence="1" type="ORF">HF882_17910</name>
</gene>
<accession>A0A848B6Q0</accession>